<dbReference type="InterPro" id="IPR043502">
    <property type="entry name" value="DNA/RNA_pol_sf"/>
</dbReference>
<dbReference type="AlphaFoldDB" id="A0A0L6V8T4"/>
<gene>
    <name evidence="2" type="ORF">VP01_2285g1</name>
</gene>
<dbReference type="OrthoDB" id="3018369at2759"/>
<evidence type="ECO:0000259" key="1">
    <source>
        <dbReference type="Pfam" id="PF17919"/>
    </source>
</evidence>
<accession>A0A0L6V8T4</accession>
<dbReference type="Proteomes" id="UP000037035">
    <property type="component" value="Unassembled WGS sequence"/>
</dbReference>
<dbReference type="VEuPathDB" id="FungiDB:VP01_2285g1"/>
<proteinExistence type="predicted"/>
<evidence type="ECO:0000313" key="3">
    <source>
        <dbReference type="Proteomes" id="UP000037035"/>
    </source>
</evidence>
<dbReference type="SUPFAM" id="SSF56672">
    <property type="entry name" value="DNA/RNA polymerases"/>
    <property type="match status" value="1"/>
</dbReference>
<dbReference type="InterPro" id="IPR041577">
    <property type="entry name" value="RT_RNaseH_2"/>
</dbReference>
<dbReference type="Pfam" id="PF17919">
    <property type="entry name" value="RT_RNaseH_2"/>
    <property type="match status" value="1"/>
</dbReference>
<comment type="caution">
    <text evidence="2">The sequence shown here is derived from an EMBL/GenBank/DDBJ whole genome shotgun (WGS) entry which is preliminary data.</text>
</comment>
<sequence length="141" mass="16419">QVKYRFSLLKRLQESSLYAKLLKYNPSLFTEQASKEFDSWKKSFTTAPILAHFSELAQNLIETDASDYAVAGIISYYIILNSTTRFMKWNFWQLFFAYRSGVHTSSFFQNLSTQKFLLADRLDGLNFCQNFILLLPIDPAN</sequence>
<protein>
    <submittedName>
        <fullName evidence="2">Putative retrotransposon nucleocapsid protein</fullName>
    </submittedName>
</protein>
<feature type="domain" description="Reverse transcriptase/retrotransposon-derived protein RNase H-like" evidence="1">
    <location>
        <begin position="29"/>
        <end position="76"/>
    </location>
</feature>
<feature type="non-terminal residue" evidence="2">
    <location>
        <position position="1"/>
    </location>
</feature>
<name>A0A0L6V8T4_9BASI</name>
<dbReference type="EMBL" id="LAVV01007153">
    <property type="protein sequence ID" value="KNZ56927.1"/>
    <property type="molecule type" value="Genomic_DNA"/>
</dbReference>
<keyword evidence="3" id="KW-1185">Reference proteome</keyword>
<organism evidence="2 3">
    <name type="scientific">Puccinia sorghi</name>
    <dbReference type="NCBI Taxonomy" id="27349"/>
    <lineage>
        <taxon>Eukaryota</taxon>
        <taxon>Fungi</taxon>
        <taxon>Dikarya</taxon>
        <taxon>Basidiomycota</taxon>
        <taxon>Pucciniomycotina</taxon>
        <taxon>Pucciniomycetes</taxon>
        <taxon>Pucciniales</taxon>
        <taxon>Pucciniaceae</taxon>
        <taxon>Puccinia</taxon>
    </lineage>
</organism>
<reference evidence="2 3" key="1">
    <citation type="submission" date="2015-08" db="EMBL/GenBank/DDBJ databases">
        <title>Next Generation Sequencing and Analysis of the Genome of Puccinia sorghi L Schw, the Causal Agent of Maize Common Rust.</title>
        <authorList>
            <person name="Rochi L."/>
            <person name="Burguener G."/>
            <person name="Darino M."/>
            <person name="Turjanski A."/>
            <person name="Kreff E."/>
            <person name="Dieguez M.J."/>
            <person name="Sacco F."/>
        </authorList>
    </citation>
    <scope>NUCLEOTIDE SEQUENCE [LARGE SCALE GENOMIC DNA]</scope>
    <source>
        <strain evidence="2 3">RO10H11247</strain>
    </source>
</reference>
<evidence type="ECO:0000313" key="2">
    <source>
        <dbReference type="EMBL" id="KNZ56927.1"/>
    </source>
</evidence>